<dbReference type="EC" id="3.1.3.5" evidence="1"/>
<dbReference type="InterPro" id="IPR023198">
    <property type="entry name" value="PGP-like_dom2"/>
</dbReference>
<reference evidence="1 2" key="1">
    <citation type="submission" date="2015-09" db="EMBL/GenBank/DDBJ databases">
        <authorList>
            <consortium name="Pathogen Informatics"/>
        </authorList>
    </citation>
    <scope>NUCLEOTIDE SEQUENCE [LARGE SCALE GENOMIC DNA]</scope>
    <source>
        <strain evidence="1 2">2789STDY5834855</strain>
    </source>
</reference>
<dbReference type="CDD" id="cd04305">
    <property type="entry name" value="HAD_Neu5Ac-Pase_like"/>
    <property type="match status" value="1"/>
</dbReference>
<dbReference type="InterPro" id="IPR023214">
    <property type="entry name" value="HAD_sf"/>
</dbReference>
<dbReference type="Gene3D" id="1.10.150.240">
    <property type="entry name" value="Putative phosphatase, domain 2"/>
    <property type="match status" value="1"/>
</dbReference>
<dbReference type="InterPro" id="IPR011951">
    <property type="entry name" value="HAD-SF_hydro_IA_YjjG/PynA"/>
</dbReference>
<organism evidence="1 2">
    <name type="scientific">Clostridium disporicum</name>
    <dbReference type="NCBI Taxonomy" id="84024"/>
    <lineage>
        <taxon>Bacteria</taxon>
        <taxon>Bacillati</taxon>
        <taxon>Bacillota</taxon>
        <taxon>Clostridia</taxon>
        <taxon>Eubacteriales</taxon>
        <taxon>Clostridiaceae</taxon>
        <taxon>Clostridium</taxon>
    </lineage>
</organism>
<dbReference type="GO" id="GO:0008253">
    <property type="term" value="F:5'-nucleotidase activity"/>
    <property type="evidence" value="ECO:0007669"/>
    <property type="project" value="UniProtKB-EC"/>
</dbReference>
<gene>
    <name evidence="1" type="primary">yjjG</name>
    <name evidence="1" type="ORF">ERS852470_00008</name>
</gene>
<dbReference type="InterPro" id="IPR052550">
    <property type="entry name" value="Pyrimidine_5'-ntase_YjjG"/>
</dbReference>
<dbReference type="Gene3D" id="3.40.50.1000">
    <property type="entry name" value="HAD superfamily/HAD-like"/>
    <property type="match status" value="1"/>
</dbReference>
<accession>A0A173X7N8</accession>
<keyword evidence="1" id="KW-0378">Hydrolase</keyword>
<dbReference type="PANTHER" id="PTHR47478">
    <property type="match status" value="1"/>
</dbReference>
<dbReference type="Proteomes" id="UP000095558">
    <property type="component" value="Unassembled WGS sequence"/>
</dbReference>
<dbReference type="NCBIfam" id="TIGR01549">
    <property type="entry name" value="HAD-SF-IA-v1"/>
    <property type="match status" value="1"/>
</dbReference>
<dbReference type="AlphaFoldDB" id="A0A173X7N8"/>
<dbReference type="PRINTS" id="PR00413">
    <property type="entry name" value="HADHALOGNASE"/>
</dbReference>
<proteinExistence type="predicted"/>
<sequence length="228" mass="26223">MNYKVILFDADETLFDFKKTEREAFKNTMMEFGFDYDESYHFSIYKEINTAIWKELEEGIITQEKLKIERFKRLNDKLNAGFDEEEFSKAYMINLGNGSFLLDGAIELIEDLSSKYILSIVTNGLTIVQERRVKNSVIAKYFKDIVISEEVGISKPNPEIFEYALSNIEGVNKNEILMIGDSLSSDIRGGINYGIDTCWFNIHKEKNNSGLSPTYEVSSYKELADLLS</sequence>
<evidence type="ECO:0000313" key="2">
    <source>
        <dbReference type="Proteomes" id="UP000095558"/>
    </source>
</evidence>
<dbReference type="OrthoDB" id="9802350at2"/>
<dbReference type="EMBL" id="CYZV01000001">
    <property type="protein sequence ID" value="CUN47812.1"/>
    <property type="molecule type" value="Genomic_DNA"/>
</dbReference>
<name>A0A173X7N8_9CLOT</name>
<dbReference type="NCBIfam" id="NF006976">
    <property type="entry name" value="PRK09449.1"/>
    <property type="match status" value="1"/>
</dbReference>
<dbReference type="SUPFAM" id="SSF56784">
    <property type="entry name" value="HAD-like"/>
    <property type="match status" value="1"/>
</dbReference>
<dbReference type="SFLD" id="SFLDS00003">
    <property type="entry name" value="Haloacid_Dehalogenase"/>
    <property type="match status" value="1"/>
</dbReference>
<dbReference type="InterPro" id="IPR006439">
    <property type="entry name" value="HAD-SF_hydro_IA"/>
</dbReference>
<dbReference type="PANTHER" id="PTHR47478:SF1">
    <property type="entry name" value="PYRIMIDINE 5'-NUCLEOTIDASE YJJG"/>
    <property type="match status" value="1"/>
</dbReference>
<dbReference type="RefSeq" id="WP_055274781.1">
    <property type="nucleotide sequence ID" value="NZ_CYZV01000001.1"/>
</dbReference>
<evidence type="ECO:0000313" key="1">
    <source>
        <dbReference type="EMBL" id="CUN47812.1"/>
    </source>
</evidence>
<protein>
    <submittedName>
        <fullName evidence="1">HAD family hydrolase</fullName>
        <ecNumber evidence="1">3.1.3.5</ecNumber>
    </submittedName>
</protein>
<dbReference type="SFLD" id="SFLDG01135">
    <property type="entry name" value="C1.5.6:_HAD__Beta-PGM__Phospha"/>
    <property type="match status" value="1"/>
</dbReference>
<dbReference type="InterPro" id="IPR036412">
    <property type="entry name" value="HAD-like_sf"/>
</dbReference>
<dbReference type="Pfam" id="PF00702">
    <property type="entry name" value="Hydrolase"/>
    <property type="match status" value="1"/>
</dbReference>
<dbReference type="NCBIfam" id="TIGR02254">
    <property type="entry name" value="YjjG_YfnB"/>
    <property type="match status" value="1"/>
</dbReference>
<dbReference type="SFLD" id="SFLDG01129">
    <property type="entry name" value="C1.5:_HAD__Beta-PGM__Phosphata"/>
    <property type="match status" value="1"/>
</dbReference>